<dbReference type="AlphaFoldDB" id="A0A1U7I7M8"/>
<dbReference type="PANTHER" id="PTHR30028:SF0">
    <property type="entry name" value="PROTEIN ALUMINUM SENSITIVE 3"/>
    <property type="match status" value="1"/>
</dbReference>
<gene>
    <name evidence="7" type="ORF">NIES2119_26010</name>
</gene>
<name>A0A1U7I7M8_9CYAN</name>
<organism evidence="7 8">
    <name type="scientific">[Phormidium ambiguum] IAM M-71</name>
    <dbReference type="NCBI Taxonomy" id="454136"/>
    <lineage>
        <taxon>Bacteria</taxon>
        <taxon>Bacillati</taxon>
        <taxon>Cyanobacteriota</taxon>
        <taxon>Cyanophyceae</taxon>
        <taxon>Oscillatoriophycideae</taxon>
        <taxon>Aerosakkonematales</taxon>
        <taxon>Aerosakkonemataceae</taxon>
        <taxon>Floridanema</taxon>
    </lineage>
</organism>
<comment type="similarity">
    <text evidence="2">Belongs to the UPF0014 family.</text>
</comment>
<sequence length="257" mass="28022">MDLIELNPIDIVVSLGLIAVAIGLSATQKLGLEWSIARGTIQTIVQLLVVGYFLAAAFEFNNPWAVLLVVAVMLTIAATVARNRVNKRIPQILPIVWLSLLISTTLTLVYINLLVLQPKPWYEPQYFIPLAGILLGNAMNGAAIALERFTSSLNSNRLEIETHLSLGATPQQAVTLYRKEAIKAAMIPNLNTMLVVGVVTLPGTFTGQLLSGVYPLNAALYQMLILFIQLFATLITTVLVTQGISRQVFNSAEQLKI</sequence>
<evidence type="ECO:0000313" key="7">
    <source>
        <dbReference type="EMBL" id="OKH32439.1"/>
    </source>
</evidence>
<comment type="caution">
    <text evidence="7">The sequence shown here is derived from an EMBL/GenBank/DDBJ whole genome shotgun (WGS) entry which is preliminary data.</text>
</comment>
<evidence type="ECO:0000256" key="6">
    <source>
        <dbReference type="SAM" id="Phobius"/>
    </source>
</evidence>
<evidence type="ECO:0000256" key="1">
    <source>
        <dbReference type="ARBA" id="ARBA00004141"/>
    </source>
</evidence>
<evidence type="ECO:0000256" key="5">
    <source>
        <dbReference type="ARBA" id="ARBA00023136"/>
    </source>
</evidence>
<reference evidence="7 8" key="1">
    <citation type="submission" date="2016-11" db="EMBL/GenBank/DDBJ databases">
        <title>Draft Genome Sequences of Nine Cyanobacterial Strains from Diverse Habitats.</title>
        <authorList>
            <person name="Zhu T."/>
            <person name="Hou S."/>
            <person name="Lu X."/>
            <person name="Hess W.R."/>
        </authorList>
    </citation>
    <scope>NUCLEOTIDE SEQUENCE [LARGE SCALE GENOMIC DNA]</scope>
    <source>
        <strain evidence="7 8">IAM M-71</strain>
    </source>
</reference>
<feature type="transmembrane region" description="Helical" evidence="6">
    <location>
        <begin position="39"/>
        <end position="58"/>
    </location>
</feature>
<feature type="transmembrane region" description="Helical" evidence="6">
    <location>
        <begin position="93"/>
        <end position="114"/>
    </location>
</feature>
<evidence type="ECO:0000256" key="3">
    <source>
        <dbReference type="ARBA" id="ARBA00022692"/>
    </source>
</evidence>
<keyword evidence="4 6" id="KW-1133">Transmembrane helix</keyword>
<evidence type="ECO:0000313" key="8">
    <source>
        <dbReference type="Proteomes" id="UP000185860"/>
    </source>
</evidence>
<dbReference type="EMBL" id="MRCE01000039">
    <property type="protein sequence ID" value="OKH32439.1"/>
    <property type="molecule type" value="Genomic_DNA"/>
</dbReference>
<evidence type="ECO:0000256" key="2">
    <source>
        <dbReference type="ARBA" id="ARBA00005268"/>
    </source>
</evidence>
<feature type="transmembrane region" description="Helical" evidence="6">
    <location>
        <begin position="6"/>
        <end position="27"/>
    </location>
</feature>
<dbReference type="Proteomes" id="UP000185860">
    <property type="component" value="Unassembled WGS sequence"/>
</dbReference>
<keyword evidence="3 6" id="KW-0812">Transmembrane</keyword>
<comment type="subcellular location">
    <subcellularLocation>
        <location evidence="1">Membrane</location>
        <topology evidence="1">Multi-pass membrane protein</topology>
    </subcellularLocation>
</comment>
<feature type="transmembrane region" description="Helical" evidence="6">
    <location>
        <begin position="220"/>
        <end position="240"/>
    </location>
</feature>
<feature type="transmembrane region" description="Helical" evidence="6">
    <location>
        <begin position="193"/>
        <end position="214"/>
    </location>
</feature>
<protein>
    <submittedName>
        <fullName evidence="7">Iron export ABC transporter permease subunit FetB</fullName>
    </submittedName>
</protein>
<feature type="transmembrane region" description="Helical" evidence="6">
    <location>
        <begin position="64"/>
        <end position="81"/>
    </location>
</feature>
<dbReference type="Pfam" id="PF03649">
    <property type="entry name" value="UPF0014"/>
    <property type="match status" value="1"/>
</dbReference>
<dbReference type="OrthoDB" id="9791807at2"/>
<accession>A0A1U7I7M8</accession>
<proteinExistence type="inferred from homology"/>
<keyword evidence="5 6" id="KW-0472">Membrane</keyword>
<evidence type="ECO:0000256" key="4">
    <source>
        <dbReference type="ARBA" id="ARBA00022989"/>
    </source>
</evidence>
<dbReference type="InterPro" id="IPR005226">
    <property type="entry name" value="UPF0014_fam"/>
</dbReference>
<feature type="transmembrane region" description="Helical" evidence="6">
    <location>
        <begin position="126"/>
        <end position="146"/>
    </location>
</feature>
<dbReference type="GO" id="GO:0005886">
    <property type="term" value="C:plasma membrane"/>
    <property type="evidence" value="ECO:0007669"/>
    <property type="project" value="TreeGrafter"/>
</dbReference>
<dbReference type="RefSeq" id="WP_073596398.1">
    <property type="nucleotide sequence ID" value="NZ_MRCE01000039.1"/>
</dbReference>
<dbReference type="PANTHER" id="PTHR30028">
    <property type="entry name" value="UPF0014 INNER MEMBRANE PROTEIN YBBM-RELATED"/>
    <property type="match status" value="1"/>
</dbReference>